<dbReference type="Gene3D" id="2.30.30.550">
    <property type="entry name" value="Major Vault Protein repeat"/>
    <property type="match status" value="1"/>
</dbReference>
<evidence type="ECO:0000259" key="11">
    <source>
        <dbReference type="Pfam" id="PF11978"/>
    </source>
</evidence>
<evidence type="ECO:0000256" key="2">
    <source>
        <dbReference type="ARBA" id="ARBA00004496"/>
    </source>
</evidence>
<evidence type="ECO:0000313" key="15">
    <source>
        <dbReference type="Proteomes" id="UP000278807"/>
    </source>
</evidence>
<dbReference type="InterPro" id="IPR002499">
    <property type="entry name" value="Vault_N"/>
</dbReference>
<evidence type="ECO:0000256" key="8">
    <source>
        <dbReference type="PROSITE-ProRule" id="PRU00571"/>
    </source>
</evidence>
<dbReference type="Gene3D" id="6.10.250.720">
    <property type="match status" value="1"/>
</dbReference>
<dbReference type="InterPro" id="IPR041136">
    <property type="entry name" value="Vault_4"/>
</dbReference>
<evidence type="ECO:0000256" key="3">
    <source>
        <dbReference type="ARBA" id="ARBA00018296"/>
    </source>
</evidence>
<evidence type="ECO:0000256" key="9">
    <source>
        <dbReference type="SAM" id="MobiDB-lite"/>
    </source>
</evidence>
<feature type="domain" description="Major vault protein repeat" evidence="10">
    <location>
        <begin position="25"/>
        <end position="75"/>
    </location>
</feature>
<organism evidence="14 15">
    <name type="scientific">Rodentolepis nana</name>
    <name type="common">Dwarf tapeworm</name>
    <name type="synonym">Hymenolepis nana</name>
    <dbReference type="NCBI Taxonomy" id="102285"/>
    <lineage>
        <taxon>Eukaryota</taxon>
        <taxon>Metazoa</taxon>
        <taxon>Spiralia</taxon>
        <taxon>Lophotrochozoa</taxon>
        <taxon>Platyhelminthes</taxon>
        <taxon>Cestoda</taxon>
        <taxon>Eucestoda</taxon>
        <taxon>Cyclophyllidea</taxon>
        <taxon>Hymenolepididae</taxon>
        <taxon>Rodentolepis</taxon>
    </lineage>
</organism>
<sequence>MLVTGEKSFFLQPGESLLDGIQDVYVLSEEDGLVLKALENFIDGDKVRISLRNGENQRLAGEEWMLVGPQEYVPPIEVQVVKSQKAIPLADNEGIYVRDRITGKVRSVVGTTYMLTQNEELWEKSLSPAVEELLRSTKDPLADRSVVGASARKQAGRGPMNIQNESSKLDATRVVSYKVPHNAVAQIYDYKRKRARFAFGPDLVMLDADEEFTVLSLSGGKPKRPNLIRSLCLLLGPDFCSDSLVVETADHARLSIQLSYNWQFEISPERTYDEASKLFSLPDFIGDFCKALAARVRGAVASVTFDKFHKNSASLIREAVFGKDAEGNVNERFVFPQNNLVITSVDIQSVEPVDQRTRDALMKSVQLAIEITSNSQEASARHEAERLEQEARGRLERQKIEDEASAEEARRSLLELQVQLATLESTGQARAEAQSKAEAMRIASQAEVEKARLEAEADAIKTSSELNRLRSARETELEYLVKKNEIFLQRRRQELEMETDFYLKRVAAIGSENLRDIACSGAERDVRMLKALNLKSTLITDGKTPVNLLDATAGLIGQTTGGVFNTPIVEHPDGDRDMLSN</sequence>
<accession>A0A3P7RSX8</accession>
<reference evidence="14 15" key="1">
    <citation type="submission" date="2018-11" db="EMBL/GenBank/DDBJ databases">
        <authorList>
            <consortium name="Pathogen Informatics"/>
        </authorList>
    </citation>
    <scope>NUCLEOTIDE SEQUENCE [LARGE SCALE GENOMIC DNA]</scope>
</reference>
<keyword evidence="15" id="KW-1185">Reference proteome</keyword>
<feature type="repeat" description="MVP" evidence="8">
    <location>
        <begin position="29"/>
        <end position="90"/>
    </location>
</feature>
<dbReference type="Gene3D" id="6.20.380.10">
    <property type="match status" value="1"/>
</dbReference>
<evidence type="ECO:0000256" key="1">
    <source>
        <dbReference type="ARBA" id="ARBA00004123"/>
    </source>
</evidence>
<comment type="subcellular location">
    <subcellularLocation>
        <location evidence="2 8">Cytoplasm</location>
    </subcellularLocation>
    <subcellularLocation>
        <location evidence="1">Nucleus</location>
    </subcellularLocation>
</comment>
<evidence type="ECO:0000259" key="12">
    <source>
        <dbReference type="Pfam" id="PF17795"/>
    </source>
</evidence>
<evidence type="ECO:0000256" key="7">
    <source>
        <dbReference type="ARBA" id="ARBA00023274"/>
    </source>
</evidence>
<evidence type="ECO:0000259" key="13">
    <source>
        <dbReference type="Pfam" id="PF17796"/>
    </source>
</evidence>
<dbReference type="FunFam" id="3.30.479.30:FF:000010">
    <property type="entry name" value="major vault protein-like"/>
    <property type="match status" value="1"/>
</dbReference>
<dbReference type="InterPro" id="IPR043179">
    <property type="entry name" value="Vault_2_sf"/>
</dbReference>
<dbReference type="InterPro" id="IPR041139">
    <property type="entry name" value="MVP_rep_dom"/>
</dbReference>
<evidence type="ECO:0000256" key="5">
    <source>
        <dbReference type="ARBA" id="ARBA00022737"/>
    </source>
</evidence>
<dbReference type="CDD" id="cd08825">
    <property type="entry name" value="MVP_shoulder"/>
    <property type="match status" value="1"/>
</dbReference>
<dbReference type="Gene3D" id="3.30.479.30">
    <property type="entry name" value="Band 7 domain"/>
    <property type="match status" value="1"/>
</dbReference>
<dbReference type="PROSITE" id="PS51224">
    <property type="entry name" value="MVP"/>
    <property type="match status" value="1"/>
</dbReference>
<feature type="domain" description="Major vault protein repeat" evidence="13">
    <location>
        <begin position="86"/>
        <end position="144"/>
    </location>
</feature>
<feature type="compositionally biased region" description="Basic and acidic residues" evidence="9">
    <location>
        <begin position="379"/>
        <end position="402"/>
    </location>
</feature>
<dbReference type="PROSITE" id="PS50096">
    <property type="entry name" value="IQ"/>
    <property type="match status" value="1"/>
</dbReference>
<dbReference type="Pfam" id="PF11978">
    <property type="entry name" value="MVP_shoulder"/>
    <property type="match status" value="1"/>
</dbReference>
<evidence type="ECO:0000259" key="10">
    <source>
        <dbReference type="Pfam" id="PF01505"/>
    </source>
</evidence>
<dbReference type="EMBL" id="UZAE01002416">
    <property type="protein sequence ID" value="VDN99719.1"/>
    <property type="molecule type" value="Genomic_DNA"/>
</dbReference>
<feature type="domain" description="Major vault protein shoulder" evidence="11">
    <location>
        <begin position="236"/>
        <end position="354"/>
    </location>
</feature>
<dbReference type="FunFam" id="2.30.30.570:FF:000001">
    <property type="entry name" value="major vault protein-like"/>
    <property type="match status" value="1"/>
</dbReference>
<proteinExistence type="predicted"/>
<dbReference type="GO" id="GO:0005737">
    <property type="term" value="C:cytoplasm"/>
    <property type="evidence" value="ECO:0007669"/>
    <property type="project" value="UniProtKB-SubCell"/>
</dbReference>
<dbReference type="InterPro" id="IPR040989">
    <property type="entry name" value="Vault_3"/>
</dbReference>
<dbReference type="Gene3D" id="2.30.30.560">
    <property type="match status" value="1"/>
</dbReference>
<dbReference type="Proteomes" id="UP000278807">
    <property type="component" value="Unassembled WGS sequence"/>
</dbReference>
<dbReference type="PANTHER" id="PTHR14165:SF3">
    <property type="entry name" value="MAJOR VAULT PROTEIN"/>
    <property type="match status" value="1"/>
</dbReference>
<dbReference type="InterPro" id="IPR043023">
    <property type="entry name" value="MVP_rep_sf"/>
</dbReference>
<dbReference type="PANTHER" id="PTHR14165">
    <property type="entry name" value="MAJOR VAULT PROTEIN"/>
    <property type="match status" value="1"/>
</dbReference>
<dbReference type="GO" id="GO:0005634">
    <property type="term" value="C:nucleus"/>
    <property type="evidence" value="ECO:0007669"/>
    <property type="project" value="UniProtKB-SubCell"/>
</dbReference>
<keyword evidence="5" id="KW-0677">Repeat</keyword>
<dbReference type="InterPro" id="IPR021870">
    <property type="entry name" value="MVP_shoulder"/>
</dbReference>
<keyword evidence="6" id="KW-0539">Nucleus</keyword>
<gene>
    <name evidence="14" type="ORF">HNAJ_LOCUS3860</name>
</gene>
<feature type="region of interest" description="Disordered" evidence="9">
    <location>
        <begin position="374"/>
        <end position="402"/>
    </location>
</feature>
<dbReference type="Pfam" id="PF17796">
    <property type="entry name" value="Vault_4"/>
    <property type="match status" value="1"/>
</dbReference>
<dbReference type="InterPro" id="IPR039059">
    <property type="entry name" value="MVP"/>
</dbReference>
<evidence type="ECO:0000256" key="4">
    <source>
        <dbReference type="ARBA" id="ARBA00022490"/>
    </source>
</evidence>
<name>A0A3P7RSX8_RODNA</name>
<dbReference type="Pfam" id="PF01505">
    <property type="entry name" value="Vault"/>
    <property type="match status" value="1"/>
</dbReference>
<dbReference type="AlphaFoldDB" id="A0A3P7RSX8"/>
<keyword evidence="4 8" id="KW-0963">Cytoplasm</keyword>
<dbReference type="Pfam" id="PF17795">
    <property type="entry name" value="Vault_3"/>
    <property type="match status" value="1"/>
</dbReference>
<dbReference type="InterPro" id="IPR036013">
    <property type="entry name" value="Band_7/SPFH_dom_sf"/>
</dbReference>
<keyword evidence="7 8" id="KW-0687">Ribonucleoprotein</keyword>
<evidence type="ECO:0000256" key="6">
    <source>
        <dbReference type="ARBA" id="ARBA00023242"/>
    </source>
</evidence>
<dbReference type="Gene3D" id="2.30.30.620">
    <property type="match status" value="1"/>
</dbReference>
<dbReference type="GO" id="GO:1990904">
    <property type="term" value="C:ribonucleoprotein complex"/>
    <property type="evidence" value="ECO:0007669"/>
    <property type="project" value="UniProtKB-UniRule"/>
</dbReference>
<protein>
    <recommendedName>
        <fullName evidence="3">Major vault protein</fullName>
    </recommendedName>
</protein>
<feature type="domain" description="Major vault protein repeat" evidence="12">
    <location>
        <begin position="174"/>
        <end position="235"/>
    </location>
</feature>
<dbReference type="Gene3D" id="2.30.30.570">
    <property type="match status" value="1"/>
</dbReference>
<evidence type="ECO:0000313" key="14">
    <source>
        <dbReference type="EMBL" id="VDN99719.1"/>
    </source>
</evidence>
<dbReference type="OrthoDB" id="6125719at2759"/>